<evidence type="ECO:0000313" key="3">
    <source>
        <dbReference type="Proteomes" id="UP000199092"/>
    </source>
</evidence>
<sequence>MRRYRIQHSTTYTYEADVTASYGQFHLRPRDLGWQRCLSHEITVDPAPGDLFVHDDLYGNAKSYFHVTEPHRRLVVTAVSHVEVDRGGPDEESLAVPWEQARPAVRPEQPDAWSATDFTFASPYVEVPPGIEEYTRVSFTPGRPLGEAAVELMHRVHDDFTYKFGSTSVGTTVATLLELRTGVCQDFSHVMLSGLRSLGLAGRYVSGYLATRPPPGRPRLVGADASHAWVGCWVPGGGWLYLDPTNAKVIDESHATVAYGRDYGDVLPVKGVIFTESQHSTMKVSVDMAPLDPAG</sequence>
<dbReference type="SUPFAM" id="SSF54001">
    <property type="entry name" value="Cysteine proteinases"/>
    <property type="match status" value="1"/>
</dbReference>
<keyword evidence="2" id="KW-0378">Hydrolase</keyword>
<keyword evidence="3" id="KW-1185">Reference proteome</keyword>
<dbReference type="Pfam" id="PF01841">
    <property type="entry name" value="Transglut_core"/>
    <property type="match status" value="1"/>
</dbReference>
<dbReference type="PANTHER" id="PTHR33490">
    <property type="entry name" value="BLR5614 PROTEIN-RELATED"/>
    <property type="match status" value="1"/>
</dbReference>
<dbReference type="GO" id="GO:0006508">
    <property type="term" value="P:proteolysis"/>
    <property type="evidence" value="ECO:0007669"/>
    <property type="project" value="UniProtKB-KW"/>
</dbReference>
<accession>A0A1H1YEX5</accession>
<dbReference type="RefSeq" id="WP_091414118.1">
    <property type="nucleotide sequence ID" value="NZ_LT629749.1"/>
</dbReference>
<keyword evidence="2" id="KW-0645">Protease</keyword>
<dbReference type="SMART" id="SM00460">
    <property type="entry name" value="TGc"/>
    <property type="match status" value="1"/>
</dbReference>
<dbReference type="InterPro" id="IPR013589">
    <property type="entry name" value="Bac_transglu_N"/>
</dbReference>
<evidence type="ECO:0000259" key="1">
    <source>
        <dbReference type="SMART" id="SM00460"/>
    </source>
</evidence>
<dbReference type="InterPro" id="IPR002931">
    <property type="entry name" value="Transglutaminase-like"/>
</dbReference>
<feature type="domain" description="Transglutaminase-like" evidence="1">
    <location>
        <begin position="176"/>
        <end position="246"/>
    </location>
</feature>
<dbReference type="Pfam" id="PF08379">
    <property type="entry name" value="Bact_transglu_N"/>
    <property type="match status" value="1"/>
</dbReference>
<dbReference type="OrthoDB" id="9804023at2"/>
<dbReference type="GO" id="GO:0008233">
    <property type="term" value="F:peptidase activity"/>
    <property type="evidence" value="ECO:0007669"/>
    <property type="project" value="UniProtKB-KW"/>
</dbReference>
<name>A0A1H1YEX5_9ACTN</name>
<dbReference type="STRING" id="546871.SAMN04488543_3283"/>
<proteinExistence type="predicted"/>
<dbReference type="EMBL" id="LT629749">
    <property type="protein sequence ID" value="SDT19931.1"/>
    <property type="molecule type" value="Genomic_DNA"/>
</dbReference>
<dbReference type="InterPro" id="IPR038765">
    <property type="entry name" value="Papain-like_cys_pep_sf"/>
</dbReference>
<gene>
    <name evidence="2" type="ORF">SAMN04488543_3283</name>
</gene>
<protein>
    <submittedName>
        <fullName evidence="2">Transglutaminase-like enzyme, putative cysteine protease</fullName>
    </submittedName>
</protein>
<dbReference type="AlphaFoldDB" id="A0A1H1YEX5"/>
<organism evidence="2 3">
    <name type="scientific">Friedmanniella luteola</name>
    <dbReference type="NCBI Taxonomy" id="546871"/>
    <lineage>
        <taxon>Bacteria</taxon>
        <taxon>Bacillati</taxon>
        <taxon>Actinomycetota</taxon>
        <taxon>Actinomycetes</taxon>
        <taxon>Propionibacteriales</taxon>
        <taxon>Nocardioidaceae</taxon>
        <taxon>Friedmanniella</taxon>
    </lineage>
</organism>
<evidence type="ECO:0000313" key="2">
    <source>
        <dbReference type="EMBL" id="SDT19931.1"/>
    </source>
</evidence>
<dbReference type="Proteomes" id="UP000199092">
    <property type="component" value="Chromosome I"/>
</dbReference>
<reference evidence="2 3" key="1">
    <citation type="submission" date="2016-10" db="EMBL/GenBank/DDBJ databases">
        <authorList>
            <person name="de Groot N.N."/>
        </authorList>
    </citation>
    <scope>NUCLEOTIDE SEQUENCE [LARGE SCALE GENOMIC DNA]</scope>
    <source>
        <strain evidence="2 3">DSM 21741</strain>
    </source>
</reference>
<dbReference type="Gene3D" id="3.10.620.30">
    <property type="match status" value="1"/>
</dbReference>
<dbReference type="PANTHER" id="PTHR33490:SF7">
    <property type="entry name" value="BLR2979 PROTEIN"/>
    <property type="match status" value="1"/>
</dbReference>